<comment type="caution">
    <text evidence="4">The sequence shown here is derived from an EMBL/GenBank/DDBJ whole genome shotgun (WGS) entry which is preliminary data.</text>
</comment>
<keyword evidence="11" id="KW-1185">Reference proteome</keyword>
<evidence type="ECO:0000313" key="5">
    <source>
        <dbReference type="EMBL" id="GJG57789.1"/>
    </source>
</evidence>
<dbReference type="InterPro" id="IPR029261">
    <property type="entry name" value="Transposase_Znf"/>
</dbReference>
<evidence type="ECO:0000259" key="3">
    <source>
        <dbReference type="Pfam" id="PF14690"/>
    </source>
</evidence>
<dbReference type="Proteomes" id="UP000825483">
    <property type="component" value="Unassembled WGS sequence"/>
</dbReference>
<feature type="domain" description="Transposase IS204/IS1001/IS1096/IS1165 DDE" evidence="1">
    <location>
        <begin position="153"/>
        <end position="391"/>
    </location>
</feature>
<dbReference type="InterPro" id="IPR047951">
    <property type="entry name" value="Transpos_ISL3"/>
</dbReference>
<feature type="domain" description="Transposase IS204/IS1001/IS1096/IS1165 helix-turn-helix" evidence="2">
    <location>
        <begin position="88"/>
        <end position="135"/>
    </location>
</feature>
<dbReference type="GeneID" id="72468691"/>
<dbReference type="EMBL" id="BPUB01000002">
    <property type="protein sequence ID" value="GJG60015.1"/>
    <property type="molecule type" value="Genomic_DNA"/>
</dbReference>
<feature type="domain" description="Transposase IS204/IS1001/IS1096/IS1165 zinc-finger" evidence="3">
    <location>
        <begin position="38"/>
        <end position="82"/>
    </location>
</feature>
<dbReference type="InterPro" id="IPR002560">
    <property type="entry name" value="Transposase_DDE"/>
</dbReference>
<proteinExistence type="predicted"/>
<dbReference type="PANTHER" id="PTHR33498">
    <property type="entry name" value="TRANSPOSASE FOR INSERTION SEQUENCE ELEMENT IS1557"/>
    <property type="match status" value="1"/>
</dbReference>
<evidence type="ECO:0000259" key="1">
    <source>
        <dbReference type="Pfam" id="PF01610"/>
    </source>
</evidence>
<name>A0A9R1C712_9BACT</name>
<reference evidence="4" key="1">
    <citation type="journal article" date="2022" name="Int. J. Syst. Evol. Microbiol.">
        <title>Prevotella lacticifex sp. nov., isolated from the rumen of cows.</title>
        <authorList>
            <person name="Shinkai T."/>
            <person name="Ikeyama N."/>
            <person name="Kumagai M."/>
            <person name="Ohmori H."/>
            <person name="Sakamoto M."/>
            <person name="Ohkuma M."/>
            <person name="Mitsumori M."/>
        </authorList>
    </citation>
    <scope>NUCLEOTIDE SEQUENCE</scope>
    <source>
        <strain evidence="4">R5076</strain>
    </source>
</reference>
<dbReference type="AlphaFoldDB" id="A0A9R1C712"/>
<evidence type="ECO:0000259" key="2">
    <source>
        <dbReference type="Pfam" id="PF13542"/>
    </source>
</evidence>
<organism evidence="4 11">
    <name type="scientific">Prevotella lacticifex</name>
    <dbReference type="NCBI Taxonomy" id="2854755"/>
    <lineage>
        <taxon>Bacteria</taxon>
        <taxon>Pseudomonadati</taxon>
        <taxon>Bacteroidota</taxon>
        <taxon>Bacteroidia</taxon>
        <taxon>Bacteroidales</taxon>
        <taxon>Prevotellaceae</taxon>
        <taxon>Prevotella</taxon>
    </lineage>
</organism>
<evidence type="ECO:0000313" key="6">
    <source>
        <dbReference type="EMBL" id="GJG58168.1"/>
    </source>
</evidence>
<evidence type="ECO:0000313" key="8">
    <source>
        <dbReference type="EMBL" id="GJG58317.1"/>
    </source>
</evidence>
<dbReference type="EMBL" id="BPUB01000001">
    <property type="protein sequence ID" value="GJG58184.1"/>
    <property type="molecule type" value="Genomic_DNA"/>
</dbReference>
<dbReference type="EMBL" id="BPUB01000001">
    <property type="protein sequence ID" value="GJG58317.1"/>
    <property type="molecule type" value="Genomic_DNA"/>
</dbReference>
<dbReference type="EMBL" id="BPUB01000001">
    <property type="protein sequence ID" value="GJG58168.1"/>
    <property type="molecule type" value="Genomic_DNA"/>
</dbReference>
<dbReference type="EMBL" id="BPUB01000001">
    <property type="protein sequence ID" value="GJG57193.1"/>
    <property type="molecule type" value="Genomic_DNA"/>
</dbReference>
<protein>
    <submittedName>
        <fullName evidence="4">ISL3 family transposase</fullName>
    </submittedName>
</protein>
<evidence type="ECO:0000313" key="7">
    <source>
        <dbReference type="EMBL" id="GJG58184.1"/>
    </source>
</evidence>
<evidence type="ECO:0000313" key="4">
    <source>
        <dbReference type="EMBL" id="GJG57193.1"/>
    </source>
</evidence>
<dbReference type="Pfam" id="PF01610">
    <property type="entry name" value="DDE_Tnp_ISL3"/>
    <property type="match status" value="1"/>
</dbReference>
<accession>A0A9R1C712</accession>
<dbReference type="EMBL" id="BPUB01000001">
    <property type="protein sequence ID" value="GJG57789.1"/>
    <property type="molecule type" value="Genomic_DNA"/>
</dbReference>
<dbReference type="Pfam" id="PF14690">
    <property type="entry name" value="Zn_ribbon_ISL3"/>
    <property type="match status" value="1"/>
</dbReference>
<gene>
    <name evidence="4" type="ORF">PRLR5076_00440</name>
    <name evidence="5" type="ORF">PRLR5076_06400</name>
    <name evidence="6" type="ORF">PRLR5076_10190</name>
    <name evidence="7" type="ORF">PRLR5076_10350</name>
    <name evidence="8" type="ORF">PRLR5076_11680</name>
    <name evidence="9" type="ORF">PRLR5076_12280</name>
    <name evidence="10" type="ORF">PRLR5076_28660</name>
</gene>
<dbReference type="PANTHER" id="PTHR33498:SF1">
    <property type="entry name" value="TRANSPOSASE FOR INSERTION SEQUENCE ELEMENT IS1557"/>
    <property type="match status" value="1"/>
</dbReference>
<evidence type="ECO:0000313" key="11">
    <source>
        <dbReference type="Proteomes" id="UP000825483"/>
    </source>
</evidence>
<sequence>MDTSYIYYAYGIRDFECTKTEYKGNTIIHHIQKRDVKTRCECCHSHVVVRNGFKIRKIRSVNIGTKQSILHVKVRRLKCKTCGADVYEDLHFVTGKQRYTHRLARLVIELLHRMTIKDVAHYLGLSWDTVKDIHKNYLNHKFSHIDIKDVKHIGIDEFALRKGHVYLTIVVDMLSGAIIHVGDGKGIDSLKKFWPKLKRSGAKIESVSSDMSAAFISAIKKNLPDAIHVFDHFHVQKLAGEALDKVRREVYNQEKDLEKRKVIKGTRWLLLRHDKDIFTEDEKKRLDNVIKMNEPLSKAYILNEYLQEVWKQDSYKEGEAVLDDWIKQARESKVPTLEKLGNSIAAYRTGILAYYKCRTSNAKVEGINNKIKVLKRNAYGYRDIDYFKLRLFNLHNDKITRFVG</sequence>
<evidence type="ECO:0000313" key="10">
    <source>
        <dbReference type="EMBL" id="GJG60015.1"/>
    </source>
</evidence>
<dbReference type="RefSeq" id="WP_223926253.1">
    <property type="nucleotide sequence ID" value="NZ_BPTU01000001.1"/>
</dbReference>
<dbReference type="Pfam" id="PF13542">
    <property type="entry name" value="HTH_Tnp_ISL3"/>
    <property type="match status" value="1"/>
</dbReference>
<dbReference type="NCBIfam" id="NF033550">
    <property type="entry name" value="transpos_ISL3"/>
    <property type="match status" value="1"/>
</dbReference>
<dbReference type="InterPro" id="IPR032877">
    <property type="entry name" value="Transposase_HTH"/>
</dbReference>
<evidence type="ECO:0000313" key="9">
    <source>
        <dbReference type="EMBL" id="GJG58377.1"/>
    </source>
</evidence>
<dbReference type="EMBL" id="BPUB01000001">
    <property type="protein sequence ID" value="GJG58377.1"/>
    <property type="molecule type" value="Genomic_DNA"/>
</dbReference>